<keyword evidence="7" id="KW-1185">Reference proteome</keyword>
<dbReference type="Gene3D" id="3.40.50.1820">
    <property type="entry name" value="alpha/beta hydrolase"/>
    <property type="match status" value="1"/>
</dbReference>
<evidence type="ECO:0000313" key="7">
    <source>
        <dbReference type="Proteomes" id="UP000001558"/>
    </source>
</evidence>
<keyword evidence="3" id="KW-0732">Signal</keyword>
<dbReference type="AlphaFoldDB" id="A3QHJ5"/>
<dbReference type="RefSeq" id="WP_011866873.1">
    <property type="nucleotide sequence ID" value="NC_009092.1"/>
</dbReference>
<evidence type="ECO:0000256" key="2">
    <source>
        <dbReference type="ARBA" id="ARBA00022670"/>
    </source>
</evidence>
<dbReference type="InterPro" id="IPR001563">
    <property type="entry name" value="Peptidase_S10"/>
</dbReference>
<organism evidence="6 7">
    <name type="scientific">Shewanella loihica (strain ATCC BAA-1088 / PV-4)</name>
    <dbReference type="NCBI Taxonomy" id="323850"/>
    <lineage>
        <taxon>Bacteria</taxon>
        <taxon>Pseudomonadati</taxon>
        <taxon>Pseudomonadota</taxon>
        <taxon>Gammaproteobacteria</taxon>
        <taxon>Alteromonadales</taxon>
        <taxon>Shewanellaceae</taxon>
        <taxon>Shewanella</taxon>
    </lineage>
</organism>
<keyword evidence="2" id="KW-0645">Protease</keyword>
<proteinExistence type="predicted"/>
<evidence type="ECO:0000313" key="6">
    <source>
        <dbReference type="EMBL" id="ABO24943.1"/>
    </source>
</evidence>
<dbReference type="Pfam" id="PF00450">
    <property type="entry name" value="Peptidase_S10"/>
    <property type="match status" value="1"/>
</dbReference>
<keyword evidence="4" id="KW-0378">Hydrolase</keyword>
<dbReference type="EMBL" id="CP000606">
    <property type="protein sequence ID" value="ABO24943.1"/>
    <property type="molecule type" value="Genomic_DNA"/>
</dbReference>
<gene>
    <name evidence="6" type="ordered locus">Shew_3077</name>
</gene>
<dbReference type="ESTHER" id="shelp-a3qhj5">
    <property type="family name" value="Carboxypeptidase_S10"/>
</dbReference>
<name>A3QHJ5_SHELP</name>
<keyword evidence="5" id="KW-0325">Glycoprotein</keyword>
<dbReference type="GO" id="GO:0004185">
    <property type="term" value="F:serine-type carboxypeptidase activity"/>
    <property type="evidence" value="ECO:0007669"/>
    <property type="project" value="InterPro"/>
</dbReference>
<dbReference type="SUPFAM" id="SSF53474">
    <property type="entry name" value="alpha/beta-Hydrolases"/>
    <property type="match status" value="1"/>
</dbReference>
<keyword evidence="1 6" id="KW-0121">Carboxypeptidase</keyword>
<reference evidence="6 7" key="1">
    <citation type="submission" date="2007-03" db="EMBL/GenBank/DDBJ databases">
        <title>Complete sequence of Shewanella loihica PV-4.</title>
        <authorList>
            <consortium name="US DOE Joint Genome Institute"/>
            <person name="Copeland A."/>
            <person name="Lucas S."/>
            <person name="Lapidus A."/>
            <person name="Barry K."/>
            <person name="Detter J.C."/>
            <person name="Glavina del Rio T."/>
            <person name="Hammon N."/>
            <person name="Israni S."/>
            <person name="Dalin E."/>
            <person name="Tice H."/>
            <person name="Pitluck S."/>
            <person name="Chain P."/>
            <person name="Malfatti S."/>
            <person name="Shin M."/>
            <person name="Vergez L."/>
            <person name="Schmutz J."/>
            <person name="Larimer F."/>
            <person name="Land M."/>
            <person name="Hauser L."/>
            <person name="Kyrpides N."/>
            <person name="Mikhailova N."/>
            <person name="Romine M.F."/>
            <person name="Serres G."/>
            <person name="Fredrickson J."/>
            <person name="Tiedje J."/>
            <person name="Richardson P."/>
        </authorList>
    </citation>
    <scope>NUCLEOTIDE SEQUENCE [LARGE SCALE GENOMIC DNA]</scope>
    <source>
        <strain evidence="7">ATCC BAA-1088 / PV-4</strain>
    </source>
</reference>
<dbReference type="eggNOG" id="COG2939">
    <property type="taxonomic scope" value="Bacteria"/>
</dbReference>
<evidence type="ECO:0000256" key="3">
    <source>
        <dbReference type="ARBA" id="ARBA00022729"/>
    </source>
</evidence>
<dbReference type="STRING" id="323850.Shew_3077"/>
<sequence precursor="true">MADIFTRRHSGLNLYNHLTHSLSRLKLSKQLLGAAGLSLLLLSLPGQAAQEKSNGKPAKTEAQAPEAKVYQTTGQVKINGERVHYETIASETILEDDKDKPLASIFSVTYLRTKIEASQPRPVTFVFNGGPGSASLWLHMGLFGPKRVVVPGDAQDDGAAPYHLVDNEFSMLDKSDLVFIDPVGTGFSRALGEHKGQDFWGVKEDAQSIAEFIRRWLIEHGRWNSPKYIAGESYGTTRAAALVDELQSGWTDISVNGVMLISSILDFSHARYQPGNNQPYIGFLPTMAATAFYHDRVAATDKAMGLSAFVEAARQFAMNDYALALLKGTRLPQAQYQAVRQQLARFTGLTEDYLDRVNLRVSASRYTKQLLRDEDRTVGRLDSRYLGVDYDSGGERTDADPSGYGIDGAYTAAIHQYLYQDLGVKITRPFNVLSVDVNRGWNWNISGKQMHYVNVAPYLGRAQRENKDFRILVANGYYDFATPFFATENTLADNGIDNSRVEMHYYEAGHMMYIEPSSLKALAKDIRQFYQAD</sequence>
<dbReference type="KEGG" id="slo:Shew_3077"/>
<dbReference type="PANTHER" id="PTHR11802">
    <property type="entry name" value="SERINE PROTEASE FAMILY S10 SERINE CARBOXYPEPTIDASE"/>
    <property type="match status" value="1"/>
</dbReference>
<dbReference type="Proteomes" id="UP000001558">
    <property type="component" value="Chromosome"/>
</dbReference>
<dbReference type="PANTHER" id="PTHR11802:SF3">
    <property type="entry name" value="RETINOID-INDUCIBLE SERINE CARBOXYPEPTIDASE"/>
    <property type="match status" value="1"/>
</dbReference>
<evidence type="ECO:0000256" key="1">
    <source>
        <dbReference type="ARBA" id="ARBA00022645"/>
    </source>
</evidence>
<evidence type="ECO:0000256" key="4">
    <source>
        <dbReference type="ARBA" id="ARBA00022801"/>
    </source>
</evidence>
<dbReference type="InterPro" id="IPR029058">
    <property type="entry name" value="AB_hydrolase_fold"/>
</dbReference>
<dbReference type="GO" id="GO:0006508">
    <property type="term" value="P:proteolysis"/>
    <property type="evidence" value="ECO:0007669"/>
    <property type="project" value="UniProtKB-KW"/>
</dbReference>
<protein>
    <submittedName>
        <fullName evidence="6">Peptidase S10, serine carboxypeptidase</fullName>
    </submittedName>
</protein>
<accession>A3QHJ5</accession>
<dbReference type="HOGENOM" id="CLU_032786_0_0_6"/>
<evidence type="ECO:0000256" key="5">
    <source>
        <dbReference type="ARBA" id="ARBA00023180"/>
    </source>
</evidence>